<dbReference type="AlphaFoldDB" id="A0AAD5Y1C9"/>
<reference evidence="5" key="1">
    <citation type="submission" date="2020-05" db="EMBL/GenBank/DDBJ databases">
        <title>Phylogenomic resolution of chytrid fungi.</title>
        <authorList>
            <person name="Stajich J.E."/>
            <person name="Amses K."/>
            <person name="Simmons R."/>
            <person name="Seto K."/>
            <person name="Myers J."/>
            <person name="Bonds A."/>
            <person name="Quandt C.A."/>
            <person name="Barry K."/>
            <person name="Liu P."/>
            <person name="Grigoriev I."/>
            <person name="Longcore J.E."/>
            <person name="James T.Y."/>
        </authorList>
    </citation>
    <scope>NUCLEOTIDE SEQUENCE</scope>
    <source>
        <strain evidence="5">JEL0476</strain>
    </source>
</reference>
<evidence type="ECO:0000313" key="5">
    <source>
        <dbReference type="EMBL" id="KAJ3223428.1"/>
    </source>
</evidence>
<keyword evidence="2" id="KW-0433">Leucine-rich repeat</keyword>
<dbReference type="SUPFAM" id="SSF52058">
    <property type="entry name" value="L domain-like"/>
    <property type="match status" value="1"/>
</dbReference>
<keyword evidence="4" id="KW-1133">Transmembrane helix</keyword>
<name>A0AAD5Y1C9_9FUNG</name>
<dbReference type="Gene3D" id="3.80.10.10">
    <property type="entry name" value="Ribonuclease Inhibitor"/>
    <property type="match status" value="2"/>
</dbReference>
<dbReference type="InterPro" id="IPR019727">
    <property type="entry name" value="ATP_synth_F0_fsu_mt_fun"/>
</dbReference>
<dbReference type="InterPro" id="IPR032675">
    <property type="entry name" value="LRR_dom_sf"/>
</dbReference>
<gene>
    <name evidence="5" type="ORF">HK099_001152</name>
</gene>
<proteinExistence type="predicted"/>
<dbReference type="FunFam" id="3.80.10.10:FF:000041">
    <property type="entry name" value="LRR receptor-like serine/threonine-protein kinase ERECTA"/>
    <property type="match status" value="1"/>
</dbReference>
<protein>
    <submittedName>
        <fullName evidence="5">Uncharacterized protein</fullName>
    </submittedName>
</protein>
<dbReference type="PANTHER" id="PTHR48059">
    <property type="entry name" value="POLYGALACTURONASE INHIBITOR 1"/>
    <property type="match status" value="1"/>
</dbReference>
<comment type="subcellular location">
    <subcellularLocation>
        <location evidence="1">Cell envelope</location>
    </subcellularLocation>
</comment>
<keyword evidence="6" id="KW-1185">Reference proteome</keyword>
<sequence>MNFTRTFVRSYSSIIPPPISGMREIGKLTSKYPQAHPDLFAKMKNFYAKVPKGSRGAETGELSFTKLYYNKYIKTDSGAPILHILGIMIPLGYYIAYFKGGVSLLAYKENLETFDTVLKNKYLTNLEEKKKKKKMKILILFTLFLSTISRSADRIAEEIARTTPVPLNNSIIDANTTNSTLSSDCKILVSWLPTVFNKTDCCSSAVNLIPGTAGLLKHISCDSNGRVTSLNIGTPYWKTVLTNTALPKELGALNMLEYFALTDSNITGTIPEEYGNWKNLLGFYVFNNSLTGNIPNSFKNLRLLNEIDLTENKLSGQIDPFLFRYWTRLTGFWVDDNLFSGQIPKTLQNVLSLQGLGLSSNSFIGEFPNLRGLRFLSTGIGETWLNLGRGLDNTCQLEDLGDVCLPPEVDIPEACNFDENIRSKLKRLNII</sequence>
<organism evidence="5 6">
    <name type="scientific">Clydaea vesicula</name>
    <dbReference type="NCBI Taxonomy" id="447962"/>
    <lineage>
        <taxon>Eukaryota</taxon>
        <taxon>Fungi</taxon>
        <taxon>Fungi incertae sedis</taxon>
        <taxon>Chytridiomycota</taxon>
        <taxon>Chytridiomycota incertae sedis</taxon>
        <taxon>Chytridiomycetes</taxon>
        <taxon>Lobulomycetales</taxon>
        <taxon>Lobulomycetaceae</taxon>
        <taxon>Clydaea</taxon>
    </lineage>
</organism>
<dbReference type="InterPro" id="IPR051848">
    <property type="entry name" value="PGIP"/>
</dbReference>
<keyword evidence="4" id="KW-0812">Transmembrane</keyword>
<dbReference type="PANTHER" id="PTHR48059:SF30">
    <property type="entry name" value="OS06G0587000 PROTEIN"/>
    <property type="match status" value="1"/>
</dbReference>
<evidence type="ECO:0000256" key="4">
    <source>
        <dbReference type="SAM" id="Phobius"/>
    </source>
</evidence>
<keyword evidence="3" id="KW-0677">Repeat</keyword>
<accession>A0AAD5Y1C9</accession>
<evidence type="ECO:0000313" key="6">
    <source>
        <dbReference type="Proteomes" id="UP001211065"/>
    </source>
</evidence>
<dbReference type="Proteomes" id="UP001211065">
    <property type="component" value="Unassembled WGS sequence"/>
</dbReference>
<dbReference type="GO" id="GO:0015986">
    <property type="term" value="P:proton motive force-driven ATP synthesis"/>
    <property type="evidence" value="ECO:0007669"/>
    <property type="project" value="InterPro"/>
</dbReference>
<comment type="caution">
    <text evidence="5">The sequence shown here is derived from an EMBL/GenBank/DDBJ whole genome shotgun (WGS) entry which is preliminary data.</text>
</comment>
<dbReference type="EMBL" id="JADGJW010000130">
    <property type="protein sequence ID" value="KAJ3223428.1"/>
    <property type="molecule type" value="Genomic_DNA"/>
</dbReference>
<dbReference type="Pfam" id="PF10791">
    <property type="entry name" value="F1F0-ATPsyn_F"/>
    <property type="match status" value="1"/>
</dbReference>
<keyword evidence="4" id="KW-0472">Membrane</keyword>
<evidence type="ECO:0000256" key="1">
    <source>
        <dbReference type="ARBA" id="ARBA00004196"/>
    </source>
</evidence>
<feature type="transmembrane region" description="Helical" evidence="4">
    <location>
        <begin position="78"/>
        <end position="98"/>
    </location>
</feature>
<evidence type="ECO:0000256" key="2">
    <source>
        <dbReference type="ARBA" id="ARBA00022614"/>
    </source>
</evidence>
<evidence type="ECO:0000256" key="3">
    <source>
        <dbReference type="ARBA" id="ARBA00022737"/>
    </source>
</evidence>